<proteinExistence type="inferred from homology"/>
<sequence>MELRPILSTLRRHKLTATLLVLQAALTCAIVCNVVFMIANRLQRISVPTGIAESELSVIPSTSIEEGENPQARHAADLAALRGVRGVQSVVAVSYSLPLDRSESSSGICPSKQALDRAMQLNTIEGSGCMQPAVYDGTPGLVGTLGLHLVAGRDFRPEDYVSQGKPAVAIVSRALAQHLYPGKQALGQSMYDGDNYIRIVGIVDRLLRPNLRSPAVDEDSMIWPQLPPGSGVLYVLRSAPGDRARVLQEGSAELLKLNANRLISAARTQTYEEIRAAYFQRDTTMIGLLLASALGLLFVTALGIAGLASFWVQQRTRSIGIRRAIGATRGDILRYFQAENFLIVGAGIVLGMALAFGLNAVLMTHYEVPRLPLFYLPIGAPVLWLLGQLAVLGPALRASAVPPVVATRSV</sequence>
<accession>A0ABW0JTE8</accession>
<evidence type="ECO:0000313" key="11">
    <source>
        <dbReference type="Proteomes" id="UP001596018"/>
    </source>
</evidence>
<protein>
    <submittedName>
        <fullName evidence="10">ABC transporter permease</fullName>
    </submittedName>
</protein>
<dbReference type="EMBL" id="JBHSMM010000001">
    <property type="protein sequence ID" value="MFC5439394.1"/>
    <property type="molecule type" value="Genomic_DNA"/>
</dbReference>
<dbReference type="RefSeq" id="WP_377338879.1">
    <property type="nucleotide sequence ID" value="NZ_JALBWS010000014.1"/>
</dbReference>
<comment type="caution">
    <text evidence="10">The sequence shown here is derived from an EMBL/GenBank/DDBJ whole genome shotgun (WGS) entry which is preliminary data.</text>
</comment>
<dbReference type="InterPro" id="IPR003838">
    <property type="entry name" value="ABC3_permease_C"/>
</dbReference>
<keyword evidence="11" id="KW-1185">Reference proteome</keyword>
<evidence type="ECO:0000256" key="7">
    <source>
        <dbReference type="SAM" id="Phobius"/>
    </source>
</evidence>
<dbReference type="Pfam" id="PF12704">
    <property type="entry name" value="MacB_PCD"/>
    <property type="match status" value="1"/>
</dbReference>
<evidence type="ECO:0000259" key="8">
    <source>
        <dbReference type="Pfam" id="PF02687"/>
    </source>
</evidence>
<dbReference type="Pfam" id="PF02687">
    <property type="entry name" value="FtsX"/>
    <property type="match status" value="1"/>
</dbReference>
<keyword evidence="2" id="KW-1003">Cell membrane</keyword>
<dbReference type="Proteomes" id="UP001596018">
    <property type="component" value="Unassembled WGS sequence"/>
</dbReference>
<gene>
    <name evidence="10" type="ORF">ACFPK0_05110</name>
</gene>
<evidence type="ECO:0000313" key="10">
    <source>
        <dbReference type="EMBL" id="MFC5439394.1"/>
    </source>
</evidence>
<name>A0ABW0JTE8_9GAMM</name>
<evidence type="ECO:0000259" key="9">
    <source>
        <dbReference type="Pfam" id="PF12704"/>
    </source>
</evidence>
<evidence type="ECO:0000256" key="6">
    <source>
        <dbReference type="ARBA" id="ARBA00038076"/>
    </source>
</evidence>
<dbReference type="PANTHER" id="PTHR30572">
    <property type="entry name" value="MEMBRANE COMPONENT OF TRANSPORTER-RELATED"/>
    <property type="match status" value="1"/>
</dbReference>
<reference evidence="11" key="1">
    <citation type="journal article" date="2019" name="Int. J. Syst. Evol. Microbiol.">
        <title>The Global Catalogue of Microorganisms (GCM) 10K type strain sequencing project: providing services to taxonomists for standard genome sequencing and annotation.</title>
        <authorList>
            <consortium name="The Broad Institute Genomics Platform"/>
            <consortium name="The Broad Institute Genome Sequencing Center for Infectious Disease"/>
            <person name="Wu L."/>
            <person name="Ma J."/>
        </authorList>
    </citation>
    <scope>NUCLEOTIDE SEQUENCE [LARGE SCALE GENOMIC DNA]</scope>
    <source>
        <strain evidence="11">KACC 12822</strain>
    </source>
</reference>
<comment type="similarity">
    <text evidence="6">Belongs to the ABC-4 integral membrane protein family.</text>
</comment>
<dbReference type="InterPro" id="IPR050250">
    <property type="entry name" value="Macrolide_Exporter_MacB"/>
</dbReference>
<feature type="transmembrane region" description="Helical" evidence="7">
    <location>
        <begin position="374"/>
        <end position="392"/>
    </location>
</feature>
<evidence type="ECO:0000256" key="5">
    <source>
        <dbReference type="ARBA" id="ARBA00023136"/>
    </source>
</evidence>
<feature type="transmembrane region" description="Helical" evidence="7">
    <location>
        <begin position="285"/>
        <end position="312"/>
    </location>
</feature>
<feature type="domain" description="MacB-like periplasmic core" evidence="9">
    <location>
        <begin position="32"/>
        <end position="204"/>
    </location>
</feature>
<comment type="subcellular location">
    <subcellularLocation>
        <location evidence="1">Cell membrane</location>
        <topology evidence="1">Multi-pass membrane protein</topology>
    </subcellularLocation>
</comment>
<evidence type="ECO:0000256" key="4">
    <source>
        <dbReference type="ARBA" id="ARBA00022989"/>
    </source>
</evidence>
<evidence type="ECO:0000256" key="2">
    <source>
        <dbReference type="ARBA" id="ARBA00022475"/>
    </source>
</evidence>
<feature type="domain" description="ABC3 transporter permease C-terminal" evidence="8">
    <location>
        <begin position="293"/>
        <end position="402"/>
    </location>
</feature>
<evidence type="ECO:0000256" key="3">
    <source>
        <dbReference type="ARBA" id="ARBA00022692"/>
    </source>
</evidence>
<organism evidence="10 11">
    <name type="scientific">Rhodanobacter ginsenosidimutans</name>
    <dbReference type="NCBI Taxonomy" id="490571"/>
    <lineage>
        <taxon>Bacteria</taxon>
        <taxon>Pseudomonadati</taxon>
        <taxon>Pseudomonadota</taxon>
        <taxon>Gammaproteobacteria</taxon>
        <taxon>Lysobacterales</taxon>
        <taxon>Rhodanobacteraceae</taxon>
        <taxon>Rhodanobacter</taxon>
    </lineage>
</organism>
<dbReference type="InterPro" id="IPR025857">
    <property type="entry name" value="MacB_PCD"/>
</dbReference>
<feature type="transmembrane region" description="Helical" evidence="7">
    <location>
        <begin position="20"/>
        <end position="39"/>
    </location>
</feature>
<keyword evidence="4 7" id="KW-1133">Transmembrane helix</keyword>
<dbReference type="PANTHER" id="PTHR30572:SF4">
    <property type="entry name" value="ABC TRANSPORTER PERMEASE YTRF"/>
    <property type="match status" value="1"/>
</dbReference>
<feature type="transmembrane region" description="Helical" evidence="7">
    <location>
        <begin position="341"/>
        <end position="362"/>
    </location>
</feature>
<keyword evidence="3 7" id="KW-0812">Transmembrane</keyword>
<evidence type="ECO:0000256" key="1">
    <source>
        <dbReference type="ARBA" id="ARBA00004651"/>
    </source>
</evidence>
<keyword evidence="5 7" id="KW-0472">Membrane</keyword>